<keyword evidence="5" id="KW-1133">Transmembrane helix</keyword>
<dbReference type="AlphaFoldDB" id="W5JNI2"/>
<dbReference type="eggNOG" id="KOG1205">
    <property type="taxonomic scope" value="Eukaryota"/>
</dbReference>
<evidence type="ECO:0000313" key="6">
    <source>
        <dbReference type="EMBL" id="ETN65912.1"/>
    </source>
</evidence>
<evidence type="ECO:0000256" key="2">
    <source>
        <dbReference type="ARBA" id="ARBA00023002"/>
    </source>
</evidence>
<dbReference type="Gene3D" id="3.40.50.720">
    <property type="entry name" value="NAD(P)-binding Rossmann-like Domain"/>
    <property type="match status" value="1"/>
</dbReference>
<evidence type="ECO:0000256" key="5">
    <source>
        <dbReference type="SAM" id="Phobius"/>
    </source>
</evidence>
<reference evidence="6" key="2">
    <citation type="submission" date="2010-05" db="EMBL/GenBank/DDBJ databases">
        <authorList>
            <person name="Almeida L.G."/>
            <person name="Nicolas M.F."/>
            <person name="Souza R.C."/>
            <person name="Vasconcelos A.T.R."/>
        </authorList>
    </citation>
    <scope>NUCLEOTIDE SEQUENCE</scope>
</reference>
<evidence type="ECO:0000313" key="7">
    <source>
        <dbReference type="EnsemblMetazoa" id="ADAC002314-PA"/>
    </source>
</evidence>
<dbReference type="GO" id="GO:0016616">
    <property type="term" value="F:oxidoreductase activity, acting on the CH-OH group of donors, NAD or NADP as acceptor"/>
    <property type="evidence" value="ECO:0007669"/>
    <property type="project" value="UniProtKB-ARBA"/>
</dbReference>
<dbReference type="PANTHER" id="PTHR43115">
    <property type="entry name" value="DEHYDROGENASE/REDUCTASE SDR FAMILY MEMBER 11"/>
    <property type="match status" value="1"/>
</dbReference>
<dbReference type="STRING" id="43151.W5JNI2"/>
<dbReference type="OMA" id="IYGATKW"/>
<feature type="coiled-coil region" evidence="4">
    <location>
        <begin position="33"/>
        <end position="60"/>
    </location>
</feature>
<evidence type="ECO:0000256" key="3">
    <source>
        <dbReference type="RuleBase" id="RU000363"/>
    </source>
</evidence>
<keyword evidence="8" id="KW-1185">Reference proteome</keyword>
<protein>
    <submittedName>
        <fullName evidence="6 7">3-oxoacyl-[acyl-carrier-protein] reductase 1</fullName>
    </submittedName>
</protein>
<dbReference type="EnsemblMetazoa" id="ADAC002314-RA">
    <property type="protein sequence ID" value="ADAC002314-PA"/>
    <property type="gene ID" value="ADAC002314"/>
</dbReference>
<keyword evidence="5" id="KW-0472">Membrane</keyword>
<dbReference type="InterPro" id="IPR036291">
    <property type="entry name" value="NAD(P)-bd_dom_sf"/>
</dbReference>
<name>W5JNI2_ANODA</name>
<dbReference type="HOGENOM" id="CLU_010194_2_10_1"/>
<dbReference type="PRINTS" id="PR00081">
    <property type="entry name" value="GDHRDH"/>
</dbReference>
<keyword evidence="2" id="KW-0560">Oxidoreductase</keyword>
<comment type="similarity">
    <text evidence="1 3">Belongs to the short-chain dehydrogenases/reductases (SDR) family.</text>
</comment>
<keyword evidence="5" id="KW-0812">Transmembrane</keyword>
<keyword evidence="4" id="KW-0175">Coiled coil</keyword>
<dbReference type="InterPro" id="IPR020904">
    <property type="entry name" value="Sc_DH/Rdtase_CS"/>
</dbReference>
<dbReference type="VEuPathDB" id="VectorBase:ADAR2_008989"/>
<dbReference type="Proteomes" id="UP000000673">
    <property type="component" value="Unassembled WGS sequence"/>
</dbReference>
<reference evidence="7" key="4">
    <citation type="submission" date="2015-06" db="UniProtKB">
        <authorList>
            <consortium name="EnsemblMetazoa"/>
        </authorList>
    </citation>
    <scope>IDENTIFICATION</scope>
</reference>
<reference evidence="6" key="3">
    <citation type="journal article" date="2013" name="Nucleic Acids Res.">
        <title>The genome of Anopheles darlingi, the main neotropical malaria vector.</title>
        <authorList>
            <person name="Marinotti O."/>
            <person name="Cerqueira G.C."/>
            <person name="de Almeida L.G."/>
            <person name="Ferro M.I."/>
            <person name="Loreto E.L."/>
            <person name="Zaha A."/>
            <person name="Teixeira S.M."/>
            <person name="Wespiser A.R."/>
            <person name="Almeida E Silva A."/>
            <person name="Schlindwein A.D."/>
            <person name="Pacheco A.C."/>
            <person name="Silva A.L."/>
            <person name="Graveley B.R."/>
            <person name="Walenz B.P."/>
            <person name="Lima Bde A."/>
            <person name="Ribeiro C.A."/>
            <person name="Nunes-Silva C.G."/>
            <person name="de Carvalho C.R."/>
            <person name="Soares C.M."/>
            <person name="de Menezes C.B."/>
            <person name="Matiolli C."/>
            <person name="Caffrey D."/>
            <person name="Araujo D.A."/>
            <person name="de Oliveira D.M."/>
            <person name="Golenbock D."/>
            <person name="Grisard E.C."/>
            <person name="Fantinatti-Garboggini F."/>
            <person name="de Carvalho F.M."/>
            <person name="Barcellos F.G."/>
            <person name="Prosdocimi F."/>
            <person name="May G."/>
            <person name="Azevedo Junior G.M."/>
            <person name="Guimaraes G.M."/>
            <person name="Goldman G.H."/>
            <person name="Padilha I.Q."/>
            <person name="Batista Jda S."/>
            <person name="Ferro J.A."/>
            <person name="Ribeiro J.M."/>
            <person name="Fietto J.L."/>
            <person name="Dabbas K.M."/>
            <person name="Cerdeira L."/>
            <person name="Agnez-Lima L.F."/>
            <person name="Brocchi M."/>
            <person name="de Carvalho M.O."/>
            <person name="Teixeira Mde M."/>
            <person name="Diniz Maia Mde M."/>
            <person name="Goldman M.H."/>
            <person name="Cruz Schneider M.P."/>
            <person name="Felipe M.S."/>
            <person name="Hungria M."/>
            <person name="Nicolas M.F."/>
            <person name="Pereira M."/>
            <person name="Montes M.A."/>
            <person name="Cantao M.E."/>
            <person name="Vincentz M."/>
            <person name="Rafael M.S."/>
            <person name="Silverman N."/>
            <person name="Stoco P.H."/>
            <person name="Souza R.C."/>
            <person name="Vicentini R."/>
            <person name="Gazzinelli R.T."/>
            <person name="Neves Rde O."/>
            <person name="Silva R."/>
            <person name="Astolfi-Filho S."/>
            <person name="Maciel T.E."/>
            <person name="Urmenyi T.P."/>
            <person name="Tadei W.P."/>
            <person name="Camargo E.P."/>
            <person name="de Vasconcelos A.T."/>
        </authorList>
    </citation>
    <scope>NUCLEOTIDE SEQUENCE</scope>
</reference>
<dbReference type="PANTHER" id="PTHR43115:SF4">
    <property type="entry name" value="DEHYDROGENASE_REDUCTASE SDR FAMILY MEMBER 11"/>
    <property type="match status" value="1"/>
</dbReference>
<organism evidence="6">
    <name type="scientific">Anopheles darlingi</name>
    <name type="common">Mosquito</name>
    <dbReference type="NCBI Taxonomy" id="43151"/>
    <lineage>
        <taxon>Eukaryota</taxon>
        <taxon>Metazoa</taxon>
        <taxon>Ecdysozoa</taxon>
        <taxon>Arthropoda</taxon>
        <taxon>Hexapoda</taxon>
        <taxon>Insecta</taxon>
        <taxon>Pterygota</taxon>
        <taxon>Neoptera</taxon>
        <taxon>Endopterygota</taxon>
        <taxon>Diptera</taxon>
        <taxon>Nematocera</taxon>
        <taxon>Culicoidea</taxon>
        <taxon>Culicidae</taxon>
        <taxon>Anophelinae</taxon>
        <taxon>Anopheles</taxon>
    </lineage>
</organism>
<dbReference type="PROSITE" id="PS00061">
    <property type="entry name" value="ADH_SHORT"/>
    <property type="match status" value="1"/>
</dbReference>
<dbReference type="InterPro" id="IPR002347">
    <property type="entry name" value="SDR_fam"/>
</dbReference>
<dbReference type="VEuPathDB" id="VectorBase:ADAC002314"/>
<dbReference type="Pfam" id="PF00106">
    <property type="entry name" value="adh_short"/>
    <property type="match status" value="1"/>
</dbReference>
<accession>W5JNI2</accession>
<dbReference type="SUPFAM" id="SSF51735">
    <property type="entry name" value="NAD(P)-binding Rossmann-fold domains"/>
    <property type="match status" value="1"/>
</dbReference>
<dbReference type="FunFam" id="3.40.50.720:FF:000047">
    <property type="entry name" value="NADP-dependent L-serine/L-allo-threonine dehydrogenase"/>
    <property type="match status" value="1"/>
</dbReference>
<gene>
    <name evidence="6" type="ORF">AND_002314</name>
</gene>
<evidence type="ECO:0000313" key="8">
    <source>
        <dbReference type="Proteomes" id="UP000000673"/>
    </source>
</evidence>
<dbReference type="FunCoup" id="W5JNI2">
    <property type="interactions" value="60"/>
</dbReference>
<proteinExistence type="inferred from homology"/>
<evidence type="ECO:0000256" key="4">
    <source>
        <dbReference type="SAM" id="Coils"/>
    </source>
</evidence>
<feature type="transmembrane region" description="Helical" evidence="5">
    <location>
        <begin position="12"/>
        <end position="37"/>
    </location>
</feature>
<sequence>MDRWVGKVAIVTGASAGIGAATLKALAGAGMIAVGFARRIERVERLKEELTDEAARQRLHAVRCDVTREEDILAAFRLVEGRFGGVDVLINNAGIARDSVDLLTANNTAELREVIDTNLLGTVLCSREAFQSMKRRSITDGHIVHINSVLGHTVPPNMTFNIYPATKYGVTALTETMRHELRNAKTNIKVTSISPGLVSTESVPDSMKTDGTPILEPEDIADAVLYVLGTPPRVQVHELMIRPAGEMLC</sequence>
<dbReference type="PRINTS" id="PR00080">
    <property type="entry name" value="SDRFAMILY"/>
</dbReference>
<reference evidence="6 8" key="1">
    <citation type="journal article" date="2010" name="BMC Genomics">
        <title>Combination of measures distinguishes pre-miRNAs from other stem-loops in the genome of the newly sequenced Anopheles darlingi.</title>
        <authorList>
            <person name="Mendes N.D."/>
            <person name="Freitas A.T."/>
            <person name="Vasconcelos A.T."/>
            <person name="Sagot M.F."/>
        </authorList>
    </citation>
    <scope>NUCLEOTIDE SEQUENCE</scope>
</reference>
<evidence type="ECO:0000256" key="1">
    <source>
        <dbReference type="ARBA" id="ARBA00006484"/>
    </source>
</evidence>
<dbReference type="EMBL" id="ADMH02000550">
    <property type="protein sequence ID" value="ETN65912.1"/>
    <property type="molecule type" value="Genomic_DNA"/>
</dbReference>